<evidence type="ECO:0000313" key="2">
    <source>
        <dbReference type="EMBL" id="GGE54942.1"/>
    </source>
</evidence>
<dbReference type="InterPro" id="IPR050445">
    <property type="entry name" value="Bact_polysacc_biosynth/exp"/>
</dbReference>
<evidence type="ECO:0008006" key="4">
    <source>
        <dbReference type="Google" id="ProtNLM"/>
    </source>
</evidence>
<protein>
    <recommendedName>
        <fullName evidence="4">Capsular polysaccharide transport system permease protein</fullName>
    </recommendedName>
</protein>
<dbReference type="PANTHER" id="PTHR32309">
    <property type="entry name" value="TYROSINE-PROTEIN KINASE"/>
    <property type="match status" value="1"/>
</dbReference>
<dbReference type="EMBL" id="BMKN01000002">
    <property type="protein sequence ID" value="GGE54942.1"/>
    <property type="molecule type" value="Genomic_DNA"/>
</dbReference>
<feature type="transmembrane region" description="Helical" evidence="1">
    <location>
        <begin position="350"/>
        <end position="374"/>
    </location>
</feature>
<sequence>MTAEIAPPVAPATFRNRHVLVVLSFLLLVAAPVAASAWYLWTRAADQYASTVAFSVRQEKLSSAIEVLGGITDLSGTSASDADILYEFIQSQALVAQVDQRLNLRKIWSQTKGDPVFAFDPSGTIEDLQSHWKRKLRIAYDTTTGLIELQVLAFTPEDATAIAQAVLADSTAMINKLSEAAREDAIRHARAELDLAVTRLKAARAKLTRFRNQNQLVNPEADLQTQTGLLATLQSQLAESLIELDLLYGTTRENDPRIAQVRRRIDVIEDRITDERAKLGLGEGENGQAFATLVGEYETLVVDREFAEQSYTAALAAYDAAQAEARRQSRYLAAHILPTMAERAEYPQRWMLMITGTLFLFLSWATLVLIGYALRDRR</sequence>
<keyword evidence="1" id="KW-0472">Membrane</keyword>
<gene>
    <name evidence="2" type="ORF">GCM10011517_23270</name>
</gene>
<keyword evidence="1" id="KW-0812">Transmembrane</keyword>
<dbReference type="OrthoDB" id="7800844at2"/>
<feature type="transmembrane region" description="Helical" evidence="1">
    <location>
        <begin position="20"/>
        <end position="41"/>
    </location>
</feature>
<dbReference type="Proteomes" id="UP000606730">
    <property type="component" value="Unassembled WGS sequence"/>
</dbReference>
<organism evidence="2 3">
    <name type="scientific">Actibacterium pelagium</name>
    <dbReference type="NCBI Taxonomy" id="2029103"/>
    <lineage>
        <taxon>Bacteria</taxon>
        <taxon>Pseudomonadati</taxon>
        <taxon>Pseudomonadota</taxon>
        <taxon>Alphaproteobacteria</taxon>
        <taxon>Rhodobacterales</taxon>
        <taxon>Roseobacteraceae</taxon>
        <taxon>Actibacterium</taxon>
    </lineage>
</organism>
<dbReference type="RefSeq" id="WP_095594238.1">
    <property type="nucleotide sequence ID" value="NZ_BMKN01000002.1"/>
</dbReference>
<name>A0A917EM44_9RHOB</name>
<reference evidence="2" key="2">
    <citation type="submission" date="2020-09" db="EMBL/GenBank/DDBJ databases">
        <authorList>
            <person name="Sun Q."/>
            <person name="Zhou Y."/>
        </authorList>
    </citation>
    <scope>NUCLEOTIDE SEQUENCE</scope>
    <source>
        <strain evidence="2">CGMCC 1.16012</strain>
    </source>
</reference>
<evidence type="ECO:0000313" key="3">
    <source>
        <dbReference type="Proteomes" id="UP000606730"/>
    </source>
</evidence>
<keyword evidence="3" id="KW-1185">Reference proteome</keyword>
<proteinExistence type="predicted"/>
<dbReference type="GO" id="GO:0005886">
    <property type="term" value="C:plasma membrane"/>
    <property type="evidence" value="ECO:0007669"/>
    <property type="project" value="TreeGrafter"/>
</dbReference>
<comment type="caution">
    <text evidence="2">The sequence shown here is derived from an EMBL/GenBank/DDBJ whole genome shotgun (WGS) entry which is preliminary data.</text>
</comment>
<dbReference type="GO" id="GO:0004713">
    <property type="term" value="F:protein tyrosine kinase activity"/>
    <property type="evidence" value="ECO:0007669"/>
    <property type="project" value="TreeGrafter"/>
</dbReference>
<evidence type="ECO:0000256" key="1">
    <source>
        <dbReference type="SAM" id="Phobius"/>
    </source>
</evidence>
<keyword evidence="1" id="KW-1133">Transmembrane helix</keyword>
<dbReference type="AlphaFoldDB" id="A0A917EM44"/>
<accession>A0A917EM44</accession>
<dbReference type="PANTHER" id="PTHR32309:SF13">
    <property type="entry name" value="FERRIC ENTEROBACTIN TRANSPORT PROTEIN FEPE"/>
    <property type="match status" value="1"/>
</dbReference>
<reference evidence="2" key="1">
    <citation type="journal article" date="2014" name="Int. J. Syst. Evol. Microbiol.">
        <title>Complete genome sequence of Corynebacterium casei LMG S-19264T (=DSM 44701T), isolated from a smear-ripened cheese.</title>
        <authorList>
            <consortium name="US DOE Joint Genome Institute (JGI-PGF)"/>
            <person name="Walter F."/>
            <person name="Albersmeier A."/>
            <person name="Kalinowski J."/>
            <person name="Ruckert C."/>
        </authorList>
    </citation>
    <scope>NUCLEOTIDE SEQUENCE</scope>
    <source>
        <strain evidence="2">CGMCC 1.16012</strain>
    </source>
</reference>